<evidence type="ECO:0000256" key="6">
    <source>
        <dbReference type="ARBA" id="ARBA00022840"/>
    </source>
</evidence>
<dbReference type="InterPro" id="IPR011009">
    <property type="entry name" value="Kinase-like_dom_sf"/>
</dbReference>
<keyword evidence="9" id="KW-1133">Transmembrane helix</keyword>
<dbReference type="SUPFAM" id="SSF56112">
    <property type="entry name" value="Protein kinase-like (PK-like)"/>
    <property type="match status" value="1"/>
</dbReference>
<evidence type="ECO:0000313" key="12">
    <source>
        <dbReference type="Proteomes" id="UP001501822"/>
    </source>
</evidence>
<evidence type="ECO:0000313" key="11">
    <source>
        <dbReference type="EMBL" id="GAA0320224.1"/>
    </source>
</evidence>
<reference evidence="11 12" key="1">
    <citation type="journal article" date="2019" name="Int. J. Syst. Evol. Microbiol.">
        <title>The Global Catalogue of Microorganisms (GCM) 10K type strain sequencing project: providing services to taxonomists for standard genome sequencing and annotation.</title>
        <authorList>
            <consortium name="The Broad Institute Genomics Platform"/>
            <consortium name="The Broad Institute Genome Sequencing Center for Infectious Disease"/>
            <person name="Wu L."/>
            <person name="Ma J."/>
        </authorList>
    </citation>
    <scope>NUCLEOTIDE SEQUENCE [LARGE SCALE GENOMIC DNA]</scope>
    <source>
        <strain evidence="11 12">JCM 3146</strain>
    </source>
</reference>
<evidence type="ECO:0000259" key="10">
    <source>
        <dbReference type="PROSITE" id="PS50011"/>
    </source>
</evidence>
<feature type="domain" description="Protein kinase" evidence="10">
    <location>
        <begin position="7"/>
        <end position="261"/>
    </location>
</feature>
<dbReference type="RefSeq" id="WP_252804320.1">
    <property type="nucleotide sequence ID" value="NZ_BAAABM010000007.1"/>
</dbReference>
<keyword evidence="5" id="KW-0418">Kinase</keyword>
<name>A0ABN0VY97_9ACTN</name>
<evidence type="ECO:0000256" key="2">
    <source>
        <dbReference type="ARBA" id="ARBA00022527"/>
    </source>
</evidence>
<evidence type="ECO:0000256" key="1">
    <source>
        <dbReference type="ARBA" id="ARBA00012513"/>
    </source>
</evidence>
<organism evidence="11 12">
    <name type="scientific">Actinoallomurus spadix</name>
    <dbReference type="NCBI Taxonomy" id="79912"/>
    <lineage>
        <taxon>Bacteria</taxon>
        <taxon>Bacillati</taxon>
        <taxon>Actinomycetota</taxon>
        <taxon>Actinomycetes</taxon>
        <taxon>Streptosporangiales</taxon>
        <taxon>Thermomonosporaceae</taxon>
        <taxon>Actinoallomurus</taxon>
    </lineage>
</organism>
<evidence type="ECO:0000256" key="7">
    <source>
        <dbReference type="PROSITE-ProRule" id="PRU10141"/>
    </source>
</evidence>
<dbReference type="EMBL" id="BAAABM010000007">
    <property type="protein sequence ID" value="GAA0320224.1"/>
    <property type="molecule type" value="Genomic_DNA"/>
</dbReference>
<evidence type="ECO:0000256" key="8">
    <source>
        <dbReference type="SAM" id="MobiDB-lite"/>
    </source>
</evidence>
<evidence type="ECO:0000256" key="3">
    <source>
        <dbReference type="ARBA" id="ARBA00022679"/>
    </source>
</evidence>
<evidence type="ECO:0000256" key="5">
    <source>
        <dbReference type="ARBA" id="ARBA00022777"/>
    </source>
</evidence>
<dbReference type="SMART" id="SM00220">
    <property type="entry name" value="S_TKc"/>
    <property type="match status" value="1"/>
</dbReference>
<gene>
    <name evidence="11" type="ORF">GCM10010151_07390</name>
</gene>
<proteinExistence type="predicted"/>
<keyword evidence="12" id="KW-1185">Reference proteome</keyword>
<feature type="transmembrane region" description="Helical" evidence="9">
    <location>
        <begin position="304"/>
        <end position="327"/>
    </location>
</feature>
<dbReference type="PROSITE" id="PS50011">
    <property type="entry name" value="PROTEIN_KINASE_DOM"/>
    <property type="match status" value="1"/>
</dbReference>
<keyword evidence="9" id="KW-0472">Membrane</keyword>
<dbReference type="InterPro" id="IPR000719">
    <property type="entry name" value="Prot_kinase_dom"/>
</dbReference>
<dbReference type="InterPro" id="IPR008271">
    <property type="entry name" value="Ser/Thr_kinase_AS"/>
</dbReference>
<evidence type="ECO:0000256" key="4">
    <source>
        <dbReference type="ARBA" id="ARBA00022741"/>
    </source>
</evidence>
<dbReference type="PROSITE" id="PS00108">
    <property type="entry name" value="PROTEIN_KINASE_ST"/>
    <property type="match status" value="1"/>
</dbReference>
<keyword evidence="6 7" id="KW-0067">ATP-binding</keyword>
<feature type="compositionally biased region" description="Polar residues" evidence="8">
    <location>
        <begin position="354"/>
        <end position="366"/>
    </location>
</feature>
<keyword evidence="4 7" id="KW-0547">Nucleotide-binding</keyword>
<feature type="region of interest" description="Disordered" evidence="8">
    <location>
        <begin position="336"/>
        <end position="427"/>
    </location>
</feature>
<dbReference type="Pfam" id="PF00069">
    <property type="entry name" value="Pkinase"/>
    <property type="match status" value="1"/>
</dbReference>
<accession>A0ABN0VY97</accession>
<sequence length="540" mass="56775">MRVGDRYELLGRLGQGGMGTVWHAHDELLRRDVAIKEVLLPSELGEAERRERHARTIREARSAARLSHPGVVTVHDVIEYEGRPWIVMELVAAPSLQSVIDAEGPLQPQRVAGLGRQMVAALRAAHAAGIVHRDIKPSNVLVADGDRVVITDFGIAALEGDATLTGTGVLIGSPAYIAPERARGAHAGPAADLWSLGATLYAAVEGRSPFERSGPVSTIAAILAEEAPQPRNAGPLTPVLAGLLRRDPADRTTAAEAERLLAAAAEGTLPDVAAWTVPVAAPRPEPPTARVPVAPVPAASRRPALVVLASALAGALVVAAFGAVWLLGRHSGASAPVAASSSATRSGDTGGARSGSTGSDAQSGGQDSRPDSGQSSGKDSGQDSGSAPTGGPASAPVAPFPRDWSTRTEDGFTVSVPSSWSRRSDGDNVFYQDSTTRYLLQISTTPWDADPETQARGVGHNVAGSFRGYREDSVTPVTYLGVPAADLEFAYDRSTGTERVKDRFFRIGDRAFAIYFRMPAGEWPDSRRYLDPIFNGFHPG</sequence>
<dbReference type="InterPro" id="IPR017441">
    <property type="entry name" value="Protein_kinase_ATP_BS"/>
</dbReference>
<dbReference type="PANTHER" id="PTHR43289">
    <property type="entry name" value="MITOGEN-ACTIVATED PROTEIN KINASE KINASE KINASE 20-RELATED"/>
    <property type="match status" value="1"/>
</dbReference>
<dbReference type="Proteomes" id="UP001501822">
    <property type="component" value="Unassembled WGS sequence"/>
</dbReference>
<dbReference type="Gene3D" id="3.30.200.20">
    <property type="entry name" value="Phosphorylase Kinase, domain 1"/>
    <property type="match status" value="1"/>
</dbReference>
<dbReference type="Gene3D" id="1.10.510.10">
    <property type="entry name" value="Transferase(Phosphotransferase) domain 1"/>
    <property type="match status" value="1"/>
</dbReference>
<protein>
    <recommendedName>
        <fullName evidence="1">non-specific serine/threonine protein kinase</fullName>
        <ecNumber evidence="1">2.7.11.1</ecNumber>
    </recommendedName>
</protein>
<keyword evidence="9" id="KW-0812">Transmembrane</keyword>
<keyword evidence="3" id="KW-0808">Transferase</keyword>
<feature type="compositionally biased region" description="Low complexity" evidence="8">
    <location>
        <begin position="371"/>
        <end position="386"/>
    </location>
</feature>
<comment type="caution">
    <text evidence="11">The sequence shown here is derived from an EMBL/GenBank/DDBJ whole genome shotgun (WGS) entry which is preliminary data.</text>
</comment>
<dbReference type="PROSITE" id="PS00107">
    <property type="entry name" value="PROTEIN_KINASE_ATP"/>
    <property type="match status" value="1"/>
</dbReference>
<evidence type="ECO:0000256" key="9">
    <source>
        <dbReference type="SAM" id="Phobius"/>
    </source>
</evidence>
<dbReference type="EC" id="2.7.11.1" evidence="1"/>
<dbReference type="PANTHER" id="PTHR43289:SF6">
    <property type="entry name" value="SERINE_THREONINE-PROTEIN KINASE NEKL-3"/>
    <property type="match status" value="1"/>
</dbReference>
<keyword evidence="2" id="KW-0723">Serine/threonine-protein kinase</keyword>
<dbReference type="CDD" id="cd14014">
    <property type="entry name" value="STKc_PknB_like"/>
    <property type="match status" value="1"/>
</dbReference>
<feature type="binding site" evidence="7">
    <location>
        <position position="36"/>
    </location>
    <ligand>
        <name>ATP</name>
        <dbReference type="ChEBI" id="CHEBI:30616"/>
    </ligand>
</feature>